<protein>
    <submittedName>
        <fullName evidence="2">Uncharacterized protein</fullName>
    </submittedName>
</protein>
<organism evidence="2 3">
    <name type="scientific">Bodo saltans</name>
    <name type="common">Flagellated protozoan</name>
    <dbReference type="NCBI Taxonomy" id="75058"/>
    <lineage>
        <taxon>Eukaryota</taxon>
        <taxon>Discoba</taxon>
        <taxon>Euglenozoa</taxon>
        <taxon>Kinetoplastea</taxon>
        <taxon>Metakinetoplastina</taxon>
        <taxon>Eubodonida</taxon>
        <taxon>Bodonidae</taxon>
        <taxon>Bodo</taxon>
    </lineage>
</organism>
<dbReference type="Proteomes" id="UP000051952">
    <property type="component" value="Unassembled WGS sequence"/>
</dbReference>
<sequence>MSGEMRDVALKREVELLWHAAESERSKANRLQAELSEVTAALRQALSDLREASEEVAALKVQLRSSVAHMEDSTHHYQELLFDAQSNRRELLAADARLILSAHRLDLVALRALRVVL</sequence>
<dbReference type="VEuPathDB" id="TriTrypDB:BSAL_61665"/>
<keyword evidence="3" id="KW-1185">Reference proteome</keyword>
<evidence type="ECO:0000313" key="2">
    <source>
        <dbReference type="EMBL" id="CUF35071.1"/>
    </source>
</evidence>
<evidence type="ECO:0000256" key="1">
    <source>
        <dbReference type="SAM" id="Coils"/>
    </source>
</evidence>
<proteinExistence type="predicted"/>
<dbReference type="EMBL" id="CYKH01000305">
    <property type="protein sequence ID" value="CUF35071.1"/>
    <property type="molecule type" value="Genomic_DNA"/>
</dbReference>
<reference evidence="3" key="1">
    <citation type="submission" date="2015-09" db="EMBL/GenBank/DDBJ databases">
        <authorList>
            <consortium name="Pathogen Informatics"/>
        </authorList>
    </citation>
    <scope>NUCLEOTIDE SEQUENCE [LARGE SCALE GENOMIC DNA]</scope>
    <source>
        <strain evidence="3">Lake Konstanz</strain>
    </source>
</reference>
<keyword evidence="1" id="KW-0175">Coiled coil</keyword>
<name>A0A0S4ISY7_BODSA</name>
<accession>A0A0S4ISY7</accession>
<dbReference type="AlphaFoldDB" id="A0A0S4ISY7"/>
<evidence type="ECO:0000313" key="3">
    <source>
        <dbReference type="Proteomes" id="UP000051952"/>
    </source>
</evidence>
<feature type="coiled-coil region" evidence="1">
    <location>
        <begin position="21"/>
        <end position="62"/>
    </location>
</feature>
<gene>
    <name evidence="2" type="ORF">BSAL_61665</name>
</gene>